<feature type="coiled-coil region" evidence="1">
    <location>
        <begin position="239"/>
        <end position="266"/>
    </location>
</feature>
<evidence type="ECO:0000313" key="2">
    <source>
        <dbReference type="EMBL" id="CAD5236107.1"/>
    </source>
</evidence>
<gene>
    <name evidence="2" type="ORF">LLCLJKAH_00118</name>
</gene>
<sequence length="303" mass="34236">MSLFDFVKSITQKFERNEVYDDIDQLRKFLTGELGTKYKGAAKQFARGGFDSPYAKKVTDVYVSAINDRRPTENYLVYTSEVLEKMAGHTKVLRELAATHLNNTVQKDGLSFTASYLLQVITVADFVVEYASRNLYATMANLAYQNSNGDTLVAPQLVPAEISWLDDNCRAFFMALKLFDVDSATLKRKLNSVPDMIPDMADFQAIAETVGVYTLDPLGVGFVETRQGNPLLQFRLWVANRQVAKYRAMEAEMQAIELRLLQLKYQTAGKPDPAVDQEVRYAEEHLSSLYSKKAKLDEKYGLV</sequence>
<evidence type="ECO:0000256" key="1">
    <source>
        <dbReference type="SAM" id="Coils"/>
    </source>
</evidence>
<proteinExistence type="predicted"/>
<keyword evidence="1" id="KW-0175">Coiled coil</keyword>
<keyword evidence="3" id="KW-1185">Reference proteome</keyword>
<protein>
    <submittedName>
        <fullName evidence="2">Putative virion structural protein</fullName>
    </submittedName>
</protein>
<name>A0A7R8MJE8_9CAUD</name>
<organism evidence="2 3">
    <name type="scientific">Klebsiella phage vB_KvM-Eowyn</name>
    <dbReference type="NCBI Taxonomy" id="2762819"/>
    <lineage>
        <taxon>Viruses</taxon>
        <taxon>Duplodnaviria</taxon>
        <taxon>Heunggongvirae</taxon>
        <taxon>Uroviricota</taxon>
        <taxon>Caudoviricetes</taxon>
        <taxon>Chimalliviridae</taxon>
        <taxon>Eowynvirus</taxon>
        <taxon>Eowynvirus eowyn</taxon>
    </lineage>
</organism>
<evidence type="ECO:0000313" key="3">
    <source>
        <dbReference type="Proteomes" id="UP000596247"/>
    </source>
</evidence>
<reference evidence="2 3" key="1">
    <citation type="submission" date="2020-09" db="EMBL/GenBank/DDBJ databases">
        <authorList>
            <person name="Jameson E."/>
        </authorList>
    </citation>
    <scope>NUCLEOTIDE SEQUENCE [LARGE SCALE GENOMIC DNA]</scope>
</reference>
<accession>A0A7R8MJE8</accession>
<dbReference type="EMBL" id="LR881104">
    <property type="protein sequence ID" value="CAD5236107.1"/>
    <property type="molecule type" value="Genomic_DNA"/>
</dbReference>
<dbReference type="Proteomes" id="UP000596247">
    <property type="component" value="Chromosome"/>
</dbReference>